<evidence type="ECO:0000313" key="9">
    <source>
        <dbReference type="EMBL" id="OGI61180.1"/>
    </source>
</evidence>
<dbReference type="GO" id="GO:0009252">
    <property type="term" value="P:peptidoglycan biosynthetic process"/>
    <property type="evidence" value="ECO:0007669"/>
    <property type="project" value="UniProtKB-UniRule"/>
</dbReference>
<dbReference type="AlphaFoldDB" id="A0A1F6UUW0"/>
<dbReference type="GO" id="GO:0008360">
    <property type="term" value="P:regulation of cell shape"/>
    <property type="evidence" value="ECO:0007669"/>
    <property type="project" value="UniProtKB-KW"/>
</dbReference>
<keyword evidence="8" id="KW-0813">Transport</keyword>
<comment type="subcellular location">
    <subcellularLocation>
        <location evidence="1 8">Cell membrane</location>
        <topology evidence="1 8">Multi-pass membrane protein</topology>
    </subcellularLocation>
</comment>
<sequence length="550" mass="60907">MVKRVLNFLNKGQDGINQAAILLAIFAFLAQILGLIRDRALASIIGPGTTLDVYYAAFKIPDFIFISVASLSSVMVLLPFLADKINAKEEANRFFNNIFSVFSGLLILTSIITFFIMPVLVKLIVPGFDSEAQKMTLDLSRIMLLSPIFLGLSTMFGSITQLFKKFFVYSLSPVFYNFGILLGVVWFYKMLGINGLAIGVILGALLHFAIQIPIIYKLNFRPRITFDINWLEIKQVVMISLPRTLGLALNSITLIILLAFASKMSAGSISIFNLALNLKTVPLTLIGISYSTAAFPTLTILINEKEKFFHELSLAGRQIIFWSLPALVLFIILRAQIVRVILGAGLFSWDDTRLTAAALALFALSITAHSLVLLFTRAFYAGQRTFRPFLINLISAFITVVFAFAFVKLLKNSEVIIFIKALLRVGDLSNTLILTLPLAYSIGTIINCLLLWLFLKRDFNVPGLGLFRTFSQSAVAAFIAGVVAYLFLVIFGKIFNLNTLAGIFAQGFFAGILAILAGVSMLFFLGNQELKNIITILKTKFWKTKVVISE</sequence>
<name>A0A1F6UUW0_9BACT</name>
<evidence type="ECO:0000256" key="6">
    <source>
        <dbReference type="ARBA" id="ARBA00022989"/>
    </source>
</evidence>
<keyword evidence="3 8" id="KW-0812">Transmembrane</keyword>
<feature type="transmembrane region" description="Helical" evidence="8">
    <location>
        <begin position="63"/>
        <end position="82"/>
    </location>
</feature>
<feature type="transmembrane region" description="Helical" evidence="8">
    <location>
        <begin position="475"/>
        <end position="495"/>
    </location>
</feature>
<dbReference type="Pfam" id="PF03023">
    <property type="entry name" value="MurJ"/>
    <property type="match status" value="1"/>
</dbReference>
<evidence type="ECO:0000256" key="4">
    <source>
        <dbReference type="ARBA" id="ARBA00022960"/>
    </source>
</evidence>
<dbReference type="InterPro" id="IPR004268">
    <property type="entry name" value="MurJ"/>
</dbReference>
<comment type="function">
    <text evidence="8">Involved in peptidoglycan biosynthesis. Transports lipid-linked peptidoglycan precursors from the inner to the outer leaflet of the cytoplasmic membrane.</text>
</comment>
<feature type="transmembrane region" description="Helical" evidence="8">
    <location>
        <begin position="314"/>
        <end position="337"/>
    </location>
</feature>
<dbReference type="GO" id="GO:0034204">
    <property type="term" value="P:lipid translocation"/>
    <property type="evidence" value="ECO:0007669"/>
    <property type="project" value="TreeGrafter"/>
</dbReference>
<dbReference type="GO" id="GO:0005886">
    <property type="term" value="C:plasma membrane"/>
    <property type="evidence" value="ECO:0007669"/>
    <property type="project" value="UniProtKB-SubCell"/>
</dbReference>
<keyword evidence="4 8" id="KW-0133">Cell shape</keyword>
<evidence type="ECO:0000256" key="3">
    <source>
        <dbReference type="ARBA" id="ARBA00022692"/>
    </source>
</evidence>
<protein>
    <recommendedName>
        <fullName evidence="8">Probable lipid II flippase MurJ</fullName>
    </recommendedName>
</protein>
<dbReference type="PANTHER" id="PTHR47019:SF1">
    <property type="entry name" value="LIPID II FLIPPASE MURJ"/>
    <property type="match status" value="1"/>
</dbReference>
<comment type="caution">
    <text evidence="9">The sequence shown here is derived from an EMBL/GenBank/DDBJ whole genome shotgun (WGS) entry which is preliminary data.</text>
</comment>
<keyword evidence="5 8" id="KW-0573">Peptidoglycan synthesis</keyword>
<dbReference type="GO" id="GO:0015648">
    <property type="term" value="F:lipid-linked peptidoglycan transporter activity"/>
    <property type="evidence" value="ECO:0007669"/>
    <property type="project" value="UniProtKB-UniRule"/>
</dbReference>
<feature type="transmembrane region" description="Helical" evidence="8">
    <location>
        <begin position="357"/>
        <end position="380"/>
    </location>
</feature>
<feature type="transmembrane region" description="Helical" evidence="8">
    <location>
        <begin position="94"/>
        <end position="121"/>
    </location>
</feature>
<gene>
    <name evidence="8" type="primary">murJ</name>
    <name evidence="9" type="ORF">A2645_02250</name>
</gene>
<accession>A0A1F6UUW0</accession>
<dbReference type="UniPathway" id="UPA00219"/>
<dbReference type="PRINTS" id="PR01806">
    <property type="entry name" value="VIRFACTRMVIN"/>
</dbReference>
<proteinExistence type="inferred from homology"/>
<keyword evidence="7 8" id="KW-0472">Membrane</keyword>
<dbReference type="HAMAP" id="MF_02078">
    <property type="entry name" value="MurJ_MviN"/>
    <property type="match status" value="1"/>
</dbReference>
<dbReference type="EMBL" id="MFTL01000027">
    <property type="protein sequence ID" value="OGI61180.1"/>
    <property type="molecule type" value="Genomic_DNA"/>
</dbReference>
<dbReference type="GO" id="GO:0071555">
    <property type="term" value="P:cell wall organization"/>
    <property type="evidence" value="ECO:0007669"/>
    <property type="project" value="UniProtKB-KW"/>
</dbReference>
<organism evidence="9 10">
    <name type="scientific">Candidatus Nomurabacteria bacterium RIFCSPHIGHO2_01_FULL_39_9</name>
    <dbReference type="NCBI Taxonomy" id="1801735"/>
    <lineage>
        <taxon>Bacteria</taxon>
        <taxon>Candidatus Nomuraibacteriota</taxon>
    </lineage>
</organism>
<dbReference type="Proteomes" id="UP000182253">
    <property type="component" value="Unassembled WGS sequence"/>
</dbReference>
<evidence type="ECO:0000256" key="2">
    <source>
        <dbReference type="ARBA" id="ARBA00022475"/>
    </source>
</evidence>
<evidence type="ECO:0000256" key="8">
    <source>
        <dbReference type="HAMAP-Rule" id="MF_02078"/>
    </source>
</evidence>
<evidence type="ECO:0000256" key="5">
    <source>
        <dbReference type="ARBA" id="ARBA00022984"/>
    </source>
</evidence>
<evidence type="ECO:0000256" key="7">
    <source>
        <dbReference type="ARBA" id="ARBA00023136"/>
    </source>
</evidence>
<feature type="transmembrane region" description="Helical" evidence="8">
    <location>
        <begin position="236"/>
        <end position="261"/>
    </location>
</feature>
<dbReference type="InterPro" id="IPR051050">
    <property type="entry name" value="Lipid_II_flippase_MurJ/MviN"/>
</dbReference>
<reference evidence="9 10" key="1">
    <citation type="journal article" date="2016" name="Nat. Commun.">
        <title>Thousands of microbial genomes shed light on interconnected biogeochemical processes in an aquifer system.</title>
        <authorList>
            <person name="Anantharaman K."/>
            <person name="Brown C.T."/>
            <person name="Hug L.A."/>
            <person name="Sharon I."/>
            <person name="Castelle C.J."/>
            <person name="Probst A.J."/>
            <person name="Thomas B.C."/>
            <person name="Singh A."/>
            <person name="Wilkins M.J."/>
            <person name="Karaoz U."/>
            <person name="Brodie E.L."/>
            <person name="Williams K.H."/>
            <person name="Hubbard S.S."/>
            <person name="Banfield J.F."/>
        </authorList>
    </citation>
    <scope>NUCLEOTIDE SEQUENCE [LARGE SCALE GENOMIC DNA]</scope>
</reference>
<comment type="pathway">
    <text evidence="8">Cell wall biogenesis; peptidoglycan biosynthesis.</text>
</comment>
<feature type="transmembrane region" description="Helical" evidence="8">
    <location>
        <begin position="15"/>
        <end position="33"/>
    </location>
</feature>
<keyword evidence="8" id="KW-0961">Cell wall biogenesis/degradation</keyword>
<feature type="transmembrane region" description="Helical" evidence="8">
    <location>
        <begin position="501"/>
        <end position="525"/>
    </location>
</feature>
<feature type="transmembrane region" description="Helical" evidence="8">
    <location>
        <begin position="281"/>
        <end position="302"/>
    </location>
</feature>
<feature type="transmembrane region" description="Helical" evidence="8">
    <location>
        <begin position="389"/>
        <end position="410"/>
    </location>
</feature>
<comment type="similarity">
    <text evidence="8">Belongs to the MurJ/MviN family.</text>
</comment>
<feature type="transmembrane region" description="Helical" evidence="8">
    <location>
        <begin position="166"/>
        <end position="187"/>
    </location>
</feature>
<feature type="transmembrane region" description="Helical" evidence="8">
    <location>
        <begin position="430"/>
        <end position="455"/>
    </location>
</feature>
<evidence type="ECO:0000313" key="10">
    <source>
        <dbReference type="Proteomes" id="UP000182253"/>
    </source>
</evidence>
<keyword evidence="6 8" id="KW-1133">Transmembrane helix</keyword>
<feature type="transmembrane region" description="Helical" evidence="8">
    <location>
        <begin position="141"/>
        <end position="159"/>
    </location>
</feature>
<dbReference type="STRING" id="1801735.A2645_02250"/>
<dbReference type="PANTHER" id="PTHR47019">
    <property type="entry name" value="LIPID II FLIPPASE MURJ"/>
    <property type="match status" value="1"/>
</dbReference>
<keyword evidence="2 8" id="KW-1003">Cell membrane</keyword>
<evidence type="ECO:0000256" key="1">
    <source>
        <dbReference type="ARBA" id="ARBA00004651"/>
    </source>
</evidence>
<feature type="transmembrane region" description="Helical" evidence="8">
    <location>
        <begin position="193"/>
        <end position="216"/>
    </location>
</feature>